<feature type="non-terminal residue" evidence="1">
    <location>
        <position position="1"/>
    </location>
</feature>
<protein>
    <submittedName>
        <fullName evidence="1">4191_t:CDS:1</fullName>
    </submittedName>
</protein>
<evidence type="ECO:0000313" key="2">
    <source>
        <dbReference type="Proteomes" id="UP000789920"/>
    </source>
</evidence>
<dbReference type="Proteomes" id="UP000789920">
    <property type="component" value="Unassembled WGS sequence"/>
</dbReference>
<reference evidence="1" key="1">
    <citation type="submission" date="2021-06" db="EMBL/GenBank/DDBJ databases">
        <authorList>
            <person name="Kallberg Y."/>
            <person name="Tangrot J."/>
            <person name="Rosling A."/>
        </authorList>
    </citation>
    <scope>NUCLEOTIDE SEQUENCE</scope>
    <source>
        <strain evidence="1">MA461A</strain>
    </source>
</reference>
<dbReference type="EMBL" id="CAJVQC010017625">
    <property type="protein sequence ID" value="CAG8686122.1"/>
    <property type="molecule type" value="Genomic_DNA"/>
</dbReference>
<keyword evidence="2" id="KW-1185">Reference proteome</keyword>
<evidence type="ECO:0000313" key="1">
    <source>
        <dbReference type="EMBL" id="CAG8686122.1"/>
    </source>
</evidence>
<proteinExistence type="predicted"/>
<sequence length="150" mass="17126">DETGPRSEKAQNLLDKYKKPLCLVHEASFRVQMTFMLACPHQAQVTFMLACVAFMPSGDIQSIGTINRGLKEVKKEDFLDACEQPTTRAKIGLYIICLNKIVKDETEPRSEKAQNLLDKYKKPLCLVHKASFRAQVTFMFVCVAFMPFRF</sequence>
<organism evidence="1 2">
    <name type="scientific">Racocetra persica</name>
    <dbReference type="NCBI Taxonomy" id="160502"/>
    <lineage>
        <taxon>Eukaryota</taxon>
        <taxon>Fungi</taxon>
        <taxon>Fungi incertae sedis</taxon>
        <taxon>Mucoromycota</taxon>
        <taxon>Glomeromycotina</taxon>
        <taxon>Glomeromycetes</taxon>
        <taxon>Diversisporales</taxon>
        <taxon>Gigasporaceae</taxon>
        <taxon>Racocetra</taxon>
    </lineage>
</organism>
<accession>A0ACA9P6U7</accession>
<comment type="caution">
    <text evidence="1">The sequence shown here is derived from an EMBL/GenBank/DDBJ whole genome shotgun (WGS) entry which is preliminary data.</text>
</comment>
<name>A0ACA9P6U7_9GLOM</name>
<gene>
    <name evidence="1" type="ORF">RPERSI_LOCUS9352</name>
</gene>